<evidence type="ECO:0000256" key="1">
    <source>
        <dbReference type="ARBA" id="ARBA00022729"/>
    </source>
</evidence>
<dbReference type="AlphaFoldDB" id="A0ABD5NCR7"/>
<evidence type="ECO:0000313" key="4">
    <source>
        <dbReference type="EMBL" id="MFC3476981.1"/>
    </source>
</evidence>
<reference evidence="4 5" key="1">
    <citation type="journal article" date="2019" name="Int. J. Syst. Evol. Microbiol.">
        <title>The Global Catalogue of Microorganisms (GCM) 10K type strain sequencing project: providing services to taxonomists for standard genome sequencing and annotation.</title>
        <authorList>
            <consortium name="The Broad Institute Genomics Platform"/>
            <consortium name="The Broad Institute Genome Sequencing Center for Infectious Disease"/>
            <person name="Wu L."/>
            <person name="Ma J."/>
        </authorList>
    </citation>
    <scope>NUCLEOTIDE SEQUENCE [LARGE SCALE GENOMIC DNA]</scope>
    <source>
        <strain evidence="4 5">CGMCC 1.12562</strain>
    </source>
</reference>
<dbReference type="RefSeq" id="WP_232571882.1">
    <property type="nucleotide sequence ID" value="NZ_CP089466.1"/>
</dbReference>
<dbReference type="SUPFAM" id="SSF55816">
    <property type="entry name" value="5'-nucleotidase (syn. UDP-sugar hydrolase), C-terminal domain"/>
    <property type="match status" value="1"/>
</dbReference>
<evidence type="ECO:0000259" key="2">
    <source>
        <dbReference type="Pfam" id="PF00149"/>
    </source>
</evidence>
<keyword evidence="5" id="KW-1185">Reference proteome</keyword>
<gene>
    <name evidence="4" type="ORF">ACFOKC_04510</name>
</gene>
<protein>
    <submittedName>
        <fullName evidence="4">Bifunctional metallophosphatase/5'-nucleotidase</fullName>
    </submittedName>
</protein>
<dbReference type="Pfam" id="PF00149">
    <property type="entry name" value="Metallophos"/>
    <property type="match status" value="1"/>
</dbReference>
<dbReference type="Proteomes" id="UP001595660">
    <property type="component" value="Unassembled WGS sequence"/>
</dbReference>
<dbReference type="Pfam" id="PF02872">
    <property type="entry name" value="5_nucleotid_C"/>
    <property type="match status" value="1"/>
</dbReference>
<dbReference type="InterPro" id="IPR004843">
    <property type="entry name" value="Calcineurin-like_PHP"/>
</dbReference>
<dbReference type="PRINTS" id="PR01607">
    <property type="entry name" value="APYRASEFAMLY"/>
</dbReference>
<dbReference type="InterPro" id="IPR006179">
    <property type="entry name" value="5_nucleotidase/apyrase"/>
</dbReference>
<dbReference type="Gene3D" id="3.90.780.10">
    <property type="entry name" value="5'-Nucleotidase, C-terminal domain"/>
    <property type="match status" value="1"/>
</dbReference>
<evidence type="ECO:0000313" key="5">
    <source>
        <dbReference type="Proteomes" id="UP001595660"/>
    </source>
</evidence>
<feature type="domain" description="Calcineurin-like phosphoesterase" evidence="2">
    <location>
        <begin position="4"/>
        <end position="193"/>
    </location>
</feature>
<evidence type="ECO:0000259" key="3">
    <source>
        <dbReference type="Pfam" id="PF02872"/>
    </source>
</evidence>
<dbReference type="Gene3D" id="3.60.21.10">
    <property type="match status" value="1"/>
</dbReference>
<dbReference type="InterPro" id="IPR008334">
    <property type="entry name" value="5'-Nucleotdase_C"/>
</dbReference>
<accession>A0ABD5NCR7</accession>
<proteinExistence type="predicted"/>
<dbReference type="EMBL" id="JBHRWN010000002">
    <property type="protein sequence ID" value="MFC3476981.1"/>
    <property type="molecule type" value="Genomic_DNA"/>
</dbReference>
<feature type="domain" description="5'-Nucleotidase C-terminal" evidence="3">
    <location>
        <begin position="256"/>
        <end position="411"/>
    </location>
</feature>
<sequence length="448" mass="47870">MAVRILHYSDLENVYDSPEQAGRLAGLLADRGDAIAAGSGDNTAPGVLSLVTESRQALDLYDAVDPDVATFGNHDFDYGADTTAEIVAESPQTWVSANVYRDGDRVAGVDPWTIVERDGVRVGFLGVLDDATPALNPMASDLTVTDPVSATREAERELRDAGADYVVALSHLGRGDEELAAATDVDAVLGGHIASERIERIDGTLLTRPGSGGEVVLEVDLEAGDVTRRVVADAPVHGGVEAGLRERMDNTGLNDVVGHVEDPLERTESTLFRGESRIGNFVADAYRWAAEADVGLQNSGGVRDGPELAGDVTVADLVSVVPFEEPVSVAELTGEELLDVFRGARGGSLGFAEPDWWHAHVSGAHLAWDEASSELAAARVAGEHVDPEATYTLATTDYLFYSDDEFPALDEEHRVARLDVQHEVLASYARQRGIDPELEGRVRLHADD</sequence>
<name>A0ABD5NCR7_9EURY</name>
<dbReference type="CDD" id="cd00845">
    <property type="entry name" value="MPP_UshA_N_like"/>
    <property type="match status" value="1"/>
</dbReference>
<dbReference type="GeneID" id="69117098"/>
<dbReference type="PANTHER" id="PTHR11575">
    <property type="entry name" value="5'-NUCLEOTIDASE-RELATED"/>
    <property type="match status" value="1"/>
</dbReference>
<keyword evidence="1" id="KW-0732">Signal</keyword>
<dbReference type="PANTHER" id="PTHR11575:SF24">
    <property type="entry name" value="5'-NUCLEOTIDASE"/>
    <property type="match status" value="1"/>
</dbReference>
<organism evidence="4 5">
    <name type="scientific">Halobacterium litoreum</name>
    <dbReference type="NCBI Taxonomy" id="2039234"/>
    <lineage>
        <taxon>Archaea</taxon>
        <taxon>Methanobacteriati</taxon>
        <taxon>Methanobacteriota</taxon>
        <taxon>Stenosarchaea group</taxon>
        <taxon>Halobacteria</taxon>
        <taxon>Halobacteriales</taxon>
        <taxon>Halobacteriaceae</taxon>
        <taxon>Halobacterium</taxon>
    </lineage>
</organism>
<dbReference type="SUPFAM" id="SSF56300">
    <property type="entry name" value="Metallo-dependent phosphatases"/>
    <property type="match status" value="1"/>
</dbReference>
<dbReference type="InterPro" id="IPR036907">
    <property type="entry name" value="5'-Nucleotdase_C_sf"/>
</dbReference>
<dbReference type="InterPro" id="IPR029052">
    <property type="entry name" value="Metallo-depent_PP-like"/>
</dbReference>
<comment type="caution">
    <text evidence="4">The sequence shown here is derived from an EMBL/GenBank/DDBJ whole genome shotgun (WGS) entry which is preliminary data.</text>
</comment>